<organism evidence="3 4">
    <name type="scientific">Clytia hemisphaerica</name>
    <dbReference type="NCBI Taxonomy" id="252671"/>
    <lineage>
        <taxon>Eukaryota</taxon>
        <taxon>Metazoa</taxon>
        <taxon>Cnidaria</taxon>
        <taxon>Hydrozoa</taxon>
        <taxon>Hydroidolina</taxon>
        <taxon>Leptothecata</taxon>
        <taxon>Obeliida</taxon>
        <taxon>Clytiidae</taxon>
        <taxon>Clytia</taxon>
    </lineage>
</organism>
<dbReference type="GO" id="GO:0030141">
    <property type="term" value="C:secretory granule"/>
    <property type="evidence" value="ECO:0007669"/>
    <property type="project" value="TreeGrafter"/>
</dbReference>
<evidence type="ECO:0000256" key="2">
    <source>
        <dbReference type="SAM" id="SignalP"/>
    </source>
</evidence>
<evidence type="ECO:0008006" key="5">
    <source>
        <dbReference type="Google" id="ProtNLM"/>
    </source>
</evidence>
<feature type="compositionally biased region" description="Basic and acidic residues" evidence="1">
    <location>
        <begin position="178"/>
        <end position="206"/>
    </location>
</feature>
<reference evidence="3" key="1">
    <citation type="submission" date="2021-01" db="UniProtKB">
        <authorList>
            <consortium name="EnsemblMetazoa"/>
        </authorList>
    </citation>
    <scope>IDENTIFICATION</scope>
</reference>
<evidence type="ECO:0000313" key="4">
    <source>
        <dbReference type="Proteomes" id="UP000594262"/>
    </source>
</evidence>
<evidence type="ECO:0000313" key="3">
    <source>
        <dbReference type="EnsemblMetazoa" id="CLYHEMP006242.1"/>
    </source>
</evidence>
<accession>A0A7M5U4R4</accession>
<dbReference type="PANTHER" id="PTHR15208:SF2">
    <property type="entry name" value="RECEPTOR-BINDING CANCER ANTIGEN EXPRESSED ON SISO CELLS"/>
    <property type="match status" value="1"/>
</dbReference>
<dbReference type="RefSeq" id="XP_066926076.1">
    <property type="nucleotide sequence ID" value="XM_067069975.1"/>
</dbReference>
<dbReference type="GeneID" id="136813454"/>
<keyword evidence="4" id="KW-1185">Reference proteome</keyword>
<dbReference type="InterPro" id="IPR017025">
    <property type="entry name" value="Cancer-assoc_antigen_RCAS1"/>
</dbReference>
<dbReference type="PIRSF" id="PIRSF034247">
    <property type="entry name" value="RCAS1"/>
    <property type="match status" value="1"/>
</dbReference>
<feature type="signal peptide" evidence="2">
    <location>
        <begin position="1"/>
        <end position="23"/>
    </location>
</feature>
<dbReference type="PANTHER" id="PTHR15208">
    <property type="entry name" value="RECEPTOR-BINDING CANCER ANTIGEN EXPRESSED ON SISO CELLS CANCER ASSOCIATED SURFACE ANTIGEN RCAS1 ESTROGEN RECEPTOR-BINDING FRAGMENT- ASSOCIATED GENE 9 PROTEIN"/>
    <property type="match status" value="1"/>
</dbReference>
<dbReference type="AlphaFoldDB" id="A0A7M5U4R4"/>
<feature type="region of interest" description="Disordered" evidence="1">
    <location>
        <begin position="105"/>
        <end position="136"/>
    </location>
</feature>
<name>A0A7M5U4R4_9CNID</name>
<dbReference type="EnsemblMetazoa" id="CLYHEMT006242.1">
    <property type="protein sequence ID" value="CLYHEMP006242.1"/>
    <property type="gene ID" value="CLYHEMG006242"/>
</dbReference>
<keyword evidence="2" id="KW-0732">Signal</keyword>
<dbReference type="RefSeq" id="XP_066926077.1">
    <property type="nucleotide sequence ID" value="XM_067069976.1"/>
</dbReference>
<proteinExistence type="predicted"/>
<feature type="chain" id="PRO_5029530838" description="Cnidarian restricted protein" evidence="2">
    <location>
        <begin position="24"/>
        <end position="215"/>
    </location>
</feature>
<sequence length="215" mass="24919">MRTMFMNFKICKFFCAIFSKLLCFIKKKKKSRDEASYSATTPLSTIQIQGSGKTTDIDLVDWNNWGEDASKNEENQEESEISAVELFKDMEPTIAKAKVVHVKQTIRKPTTPTKQKSPSSPFAFQSKFSDSRKSRYTPKYQVEAELGTMDDGDEGGWDEQLDDLDINQETENMLKQNKQLERQKRAEEQRRKKLERDQHRLNRGKNETSFGVKVT</sequence>
<dbReference type="OrthoDB" id="10544748at2759"/>
<feature type="region of interest" description="Disordered" evidence="1">
    <location>
        <begin position="174"/>
        <end position="215"/>
    </location>
</feature>
<dbReference type="Proteomes" id="UP000594262">
    <property type="component" value="Unplaced"/>
</dbReference>
<protein>
    <recommendedName>
        <fullName evidence="5">Cnidarian restricted protein</fullName>
    </recommendedName>
</protein>
<evidence type="ECO:0000256" key="1">
    <source>
        <dbReference type="SAM" id="MobiDB-lite"/>
    </source>
</evidence>
<feature type="compositionally biased region" description="Polar residues" evidence="1">
    <location>
        <begin position="107"/>
        <end position="128"/>
    </location>
</feature>